<dbReference type="RefSeq" id="WP_327779867.1">
    <property type="nucleotide sequence ID" value="NZ_JAYXUD010000008.1"/>
</dbReference>
<organism evidence="3 4">
    <name type="scientific">Photobacterium piscicola</name>
    <dbReference type="NCBI Taxonomy" id="1378299"/>
    <lineage>
        <taxon>Bacteria</taxon>
        <taxon>Pseudomonadati</taxon>
        <taxon>Pseudomonadota</taxon>
        <taxon>Gammaproteobacteria</taxon>
        <taxon>Vibrionales</taxon>
        <taxon>Vibrionaceae</taxon>
        <taxon>Photobacterium</taxon>
    </lineage>
</organism>
<dbReference type="EMBL" id="JAYXUD010000008">
    <property type="protein sequence ID" value="MEC6899272.1"/>
    <property type="molecule type" value="Genomic_DNA"/>
</dbReference>
<dbReference type="EC" id="2.4.-.-" evidence="3"/>
<reference evidence="3 4" key="1">
    <citation type="submission" date="2024-01" db="EMBL/GenBank/DDBJ databases">
        <title>Active colonisers of the gastrointestinal tract of Atlantic salmon farmed in a warm water region.</title>
        <authorList>
            <person name="Bowman J.P."/>
        </authorList>
    </citation>
    <scope>NUCLEOTIDE SEQUENCE [LARGE SCALE GENOMIC DNA]</scope>
    <source>
        <strain evidence="3 4">S4MW1</strain>
    </source>
</reference>
<dbReference type="Pfam" id="PF13439">
    <property type="entry name" value="Glyco_transf_4"/>
    <property type="match status" value="1"/>
</dbReference>
<dbReference type="InterPro" id="IPR028098">
    <property type="entry name" value="Glyco_trans_4-like_N"/>
</dbReference>
<dbReference type="GO" id="GO:0016757">
    <property type="term" value="F:glycosyltransferase activity"/>
    <property type="evidence" value="ECO:0007669"/>
    <property type="project" value="UniProtKB-KW"/>
</dbReference>
<keyword evidence="4" id="KW-1185">Reference proteome</keyword>
<keyword evidence="3" id="KW-0808">Transferase</keyword>
<sequence>MRIGFFLRDLKIEGVQVVTLRLAETLVNMGHQCELITLNGAQELELVSGILHHSLDIEKRVSFKKSKQYVEKFLSCIERLEENNDKFDAVFSVHGETNDIISYIDNPKLIHCIHNSDEYTYNNKNWFDKLKFRRKLSKKIKAKHVICVSNGIRDFVKAKTNSSALSISTIYNPFDIEKIKQLSLEEPIYKLPQDYILFVGRLEMQKNIPLLLESVSKMKTNIPLVIIGEGSLEAELKQQAIKLGINHKVLFFPFCLNPYSIMRKARALVLTSYHEGLPTVLIEALILGTAAVSSNCPTGPAEILIGNYSKYLIDSELSKQIAQHIDSVLADIIQVNENDIIQRFSADIIGHQYLDIIKKEV</sequence>
<dbReference type="PANTHER" id="PTHR12526:SF638">
    <property type="entry name" value="SPORE COAT PROTEIN SA"/>
    <property type="match status" value="1"/>
</dbReference>
<protein>
    <submittedName>
        <fullName evidence="3">Glycosyltransferase</fullName>
        <ecNumber evidence="3">2.4.-.-</ecNumber>
    </submittedName>
</protein>
<proteinExistence type="predicted"/>
<name>A0ABU6LM17_9GAMM</name>
<dbReference type="Proteomes" id="UP001339429">
    <property type="component" value="Unassembled WGS sequence"/>
</dbReference>
<comment type="caution">
    <text evidence="3">The sequence shown here is derived from an EMBL/GenBank/DDBJ whole genome shotgun (WGS) entry which is preliminary data.</text>
</comment>
<dbReference type="InterPro" id="IPR001296">
    <property type="entry name" value="Glyco_trans_1"/>
</dbReference>
<accession>A0ABU6LM17</accession>
<gene>
    <name evidence="3" type="ORF">VXS00_11530</name>
</gene>
<evidence type="ECO:0000313" key="3">
    <source>
        <dbReference type="EMBL" id="MEC6899272.1"/>
    </source>
</evidence>
<dbReference type="Gene3D" id="3.40.50.2000">
    <property type="entry name" value="Glycogen Phosphorylase B"/>
    <property type="match status" value="2"/>
</dbReference>
<dbReference type="Pfam" id="PF00534">
    <property type="entry name" value="Glycos_transf_1"/>
    <property type="match status" value="1"/>
</dbReference>
<keyword evidence="3" id="KW-0328">Glycosyltransferase</keyword>
<evidence type="ECO:0000259" key="1">
    <source>
        <dbReference type="Pfam" id="PF00534"/>
    </source>
</evidence>
<evidence type="ECO:0000259" key="2">
    <source>
        <dbReference type="Pfam" id="PF13439"/>
    </source>
</evidence>
<dbReference type="PANTHER" id="PTHR12526">
    <property type="entry name" value="GLYCOSYLTRANSFERASE"/>
    <property type="match status" value="1"/>
</dbReference>
<feature type="domain" description="Glycosyltransferase subfamily 4-like N-terminal" evidence="2">
    <location>
        <begin position="13"/>
        <end position="177"/>
    </location>
</feature>
<feature type="domain" description="Glycosyl transferase family 1" evidence="1">
    <location>
        <begin position="193"/>
        <end position="331"/>
    </location>
</feature>
<evidence type="ECO:0000313" key="4">
    <source>
        <dbReference type="Proteomes" id="UP001339429"/>
    </source>
</evidence>
<dbReference type="SUPFAM" id="SSF53756">
    <property type="entry name" value="UDP-Glycosyltransferase/glycogen phosphorylase"/>
    <property type="match status" value="1"/>
</dbReference>
<dbReference type="CDD" id="cd03811">
    <property type="entry name" value="GT4_GT28_WabH-like"/>
    <property type="match status" value="1"/>
</dbReference>